<dbReference type="EMBL" id="CM007385">
    <property type="protein sequence ID" value="ONK68875.1"/>
    <property type="molecule type" value="Genomic_DNA"/>
</dbReference>
<evidence type="ECO:0000313" key="2">
    <source>
        <dbReference type="Proteomes" id="UP000243459"/>
    </source>
</evidence>
<proteinExistence type="predicted"/>
<dbReference type="AlphaFoldDB" id="A0A5P1ES55"/>
<gene>
    <name evidence="1" type="ORF">A4U43_C05F16950</name>
</gene>
<accession>A0A5P1ES55</accession>
<protein>
    <submittedName>
        <fullName evidence="1">Uncharacterized protein</fullName>
    </submittedName>
</protein>
<organism evidence="1 2">
    <name type="scientific">Asparagus officinalis</name>
    <name type="common">Garden asparagus</name>
    <dbReference type="NCBI Taxonomy" id="4686"/>
    <lineage>
        <taxon>Eukaryota</taxon>
        <taxon>Viridiplantae</taxon>
        <taxon>Streptophyta</taxon>
        <taxon>Embryophyta</taxon>
        <taxon>Tracheophyta</taxon>
        <taxon>Spermatophyta</taxon>
        <taxon>Magnoliopsida</taxon>
        <taxon>Liliopsida</taxon>
        <taxon>Asparagales</taxon>
        <taxon>Asparagaceae</taxon>
        <taxon>Asparagoideae</taxon>
        <taxon>Asparagus</taxon>
    </lineage>
</organism>
<name>A0A5P1ES55_ASPOF</name>
<dbReference type="Proteomes" id="UP000243459">
    <property type="component" value="Chromosome 5"/>
</dbReference>
<dbReference type="Gramene" id="ONK68875">
    <property type="protein sequence ID" value="ONK68875"/>
    <property type="gene ID" value="A4U43_C05F16950"/>
</dbReference>
<reference evidence="2" key="1">
    <citation type="journal article" date="2017" name="Nat. Commun.">
        <title>The asparagus genome sheds light on the origin and evolution of a young Y chromosome.</title>
        <authorList>
            <person name="Harkess A."/>
            <person name="Zhou J."/>
            <person name="Xu C."/>
            <person name="Bowers J.E."/>
            <person name="Van der Hulst R."/>
            <person name="Ayyampalayam S."/>
            <person name="Mercati F."/>
            <person name="Riccardi P."/>
            <person name="McKain M.R."/>
            <person name="Kakrana A."/>
            <person name="Tang H."/>
            <person name="Ray J."/>
            <person name="Groenendijk J."/>
            <person name="Arikit S."/>
            <person name="Mathioni S.M."/>
            <person name="Nakano M."/>
            <person name="Shan H."/>
            <person name="Telgmann-Rauber A."/>
            <person name="Kanno A."/>
            <person name="Yue Z."/>
            <person name="Chen H."/>
            <person name="Li W."/>
            <person name="Chen Y."/>
            <person name="Xu X."/>
            <person name="Zhang Y."/>
            <person name="Luo S."/>
            <person name="Chen H."/>
            <person name="Gao J."/>
            <person name="Mao Z."/>
            <person name="Pires J.C."/>
            <person name="Luo M."/>
            <person name="Kudrna D."/>
            <person name="Wing R.A."/>
            <person name="Meyers B.C."/>
            <person name="Yi K."/>
            <person name="Kong H."/>
            <person name="Lavrijsen P."/>
            <person name="Sunseri F."/>
            <person name="Falavigna A."/>
            <person name="Ye Y."/>
            <person name="Leebens-Mack J.H."/>
            <person name="Chen G."/>
        </authorList>
    </citation>
    <scope>NUCLEOTIDE SEQUENCE [LARGE SCALE GENOMIC DNA]</scope>
    <source>
        <strain evidence="2">cv. DH0086</strain>
    </source>
</reference>
<keyword evidence="2" id="KW-1185">Reference proteome</keyword>
<evidence type="ECO:0000313" key="1">
    <source>
        <dbReference type="EMBL" id="ONK68875.1"/>
    </source>
</evidence>
<sequence>MREDQSSSSQETKNLSKVVKLEIVDKSIASKKDGIGGMMMRVHGERKSYEIMKMDYDRGAQDVGIDNRQHIDQGVDNVLRYVDHRLSLFDYDISFYDEFIVADMVMVVIMVRIDTINMIEM</sequence>